<dbReference type="AlphaFoldDB" id="A0A3E2NW63"/>
<feature type="transmembrane region" description="Helical" evidence="1">
    <location>
        <begin position="84"/>
        <end position="104"/>
    </location>
</feature>
<sequence>MENQNVIRNTSLLLAFAAGFCDTVTFVAAGELFSAHVTGNFIVFAYDLIRHADPHSWRKLLSFPLFILSIMVGGRIAKRSSNKFLLLVLESILLMIAGILSIVLNVGQGSVWQLQLISALIIIGMAFQNTFGKLNSKATYGLTTVMTGNVTQASLDLVTGITDKNSSSESWSSFGKQTVLIFGFLVGCLTGALIARQIGLASVLLPGGLLFGWLIVGKRFTTQADQ</sequence>
<keyword evidence="1" id="KW-0812">Transmembrane</keyword>
<evidence type="ECO:0000313" key="3">
    <source>
        <dbReference type="Proteomes" id="UP000260823"/>
    </source>
</evidence>
<feature type="transmembrane region" description="Helical" evidence="1">
    <location>
        <begin position="174"/>
        <end position="192"/>
    </location>
</feature>
<dbReference type="EMBL" id="QWDE01000001">
    <property type="protein sequence ID" value="RFZ85253.1"/>
    <property type="molecule type" value="Genomic_DNA"/>
</dbReference>
<keyword evidence="3" id="KW-1185">Reference proteome</keyword>
<proteinExistence type="predicted"/>
<keyword evidence="1" id="KW-0472">Membrane</keyword>
<evidence type="ECO:0000313" key="2">
    <source>
        <dbReference type="EMBL" id="RFZ85253.1"/>
    </source>
</evidence>
<feature type="transmembrane region" description="Helical" evidence="1">
    <location>
        <begin position="110"/>
        <end position="127"/>
    </location>
</feature>
<dbReference type="PANTHER" id="PTHR37314:SF5">
    <property type="entry name" value="SLR0142 PROTEIN"/>
    <property type="match status" value="1"/>
</dbReference>
<evidence type="ECO:0000256" key="1">
    <source>
        <dbReference type="SAM" id="Phobius"/>
    </source>
</evidence>
<feature type="transmembrane region" description="Helical" evidence="1">
    <location>
        <begin position="198"/>
        <end position="216"/>
    </location>
</feature>
<accession>A0A3E2NW63</accession>
<gene>
    <name evidence="2" type="ORF">DYU05_06545</name>
</gene>
<reference evidence="2 3" key="1">
    <citation type="submission" date="2018-08" db="EMBL/GenBank/DDBJ databases">
        <title>Mucilaginibacter terrae sp. nov., isolated from manganese diggings.</title>
        <authorList>
            <person name="Huang Y."/>
            <person name="Zhou Z."/>
        </authorList>
    </citation>
    <scope>NUCLEOTIDE SEQUENCE [LARGE SCALE GENOMIC DNA]</scope>
    <source>
        <strain evidence="2 3">ZH6</strain>
    </source>
</reference>
<name>A0A3E2NW63_9SPHI</name>
<feature type="transmembrane region" description="Helical" evidence="1">
    <location>
        <begin position="60"/>
        <end position="77"/>
    </location>
</feature>
<protein>
    <submittedName>
        <fullName evidence="2">DUF1275 domain-containing protein</fullName>
    </submittedName>
</protein>
<dbReference type="Proteomes" id="UP000260823">
    <property type="component" value="Unassembled WGS sequence"/>
</dbReference>
<organism evidence="2 3">
    <name type="scientific">Mucilaginibacter terrenus</name>
    <dbReference type="NCBI Taxonomy" id="2482727"/>
    <lineage>
        <taxon>Bacteria</taxon>
        <taxon>Pseudomonadati</taxon>
        <taxon>Bacteroidota</taxon>
        <taxon>Sphingobacteriia</taxon>
        <taxon>Sphingobacteriales</taxon>
        <taxon>Sphingobacteriaceae</taxon>
        <taxon>Mucilaginibacter</taxon>
    </lineage>
</organism>
<dbReference type="Pfam" id="PF06912">
    <property type="entry name" value="DUF1275"/>
    <property type="match status" value="1"/>
</dbReference>
<dbReference type="PANTHER" id="PTHR37314">
    <property type="entry name" value="SLR0142 PROTEIN"/>
    <property type="match status" value="1"/>
</dbReference>
<keyword evidence="1" id="KW-1133">Transmembrane helix</keyword>
<comment type="caution">
    <text evidence="2">The sequence shown here is derived from an EMBL/GenBank/DDBJ whole genome shotgun (WGS) entry which is preliminary data.</text>
</comment>
<dbReference type="OrthoDB" id="5125627at2"/>
<dbReference type="InterPro" id="IPR010699">
    <property type="entry name" value="DUF1275"/>
</dbReference>
<dbReference type="RefSeq" id="WP_117382153.1">
    <property type="nucleotide sequence ID" value="NZ_QWDE01000001.1"/>
</dbReference>